<keyword evidence="2" id="KW-1185">Reference proteome</keyword>
<evidence type="ECO:0000313" key="1">
    <source>
        <dbReference type="EMBL" id="RSX51331.1"/>
    </source>
</evidence>
<organism evidence="1 2">
    <name type="scientific">Bifidobacterium samirii</name>
    <dbReference type="NCBI Taxonomy" id="2306974"/>
    <lineage>
        <taxon>Bacteria</taxon>
        <taxon>Bacillati</taxon>
        <taxon>Actinomycetota</taxon>
        <taxon>Actinomycetes</taxon>
        <taxon>Bifidobacteriales</taxon>
        <taxon>Bifidobacteriaceae</taxon>
        <taxon>Bifidobacterium</taxon>
    </lineage>
</organism>
<dbReference type="RefSeq" id="WP_125969144.1">
    <property type="nucleotide sequence ID" value="NZ_QXGK01000028.1"/>
</dbReference>
<comment type="caution">
    <text evidence="1">The sequence shown here is derived from an EMBL/GenBank/DDBJ whole genome shotgun (WGS) entry which is preliminary data.</text>
</comment>
<dbReference type="AlphaFoldDB" id="A0A430FEY2"/>
<evidence type="ECO:0000313" key="2">
    <source>
        <dbReference type="Proteomes" id="UP000287470"/>
    </source>
</evidence>
<proteinExistence type="predicted"/>
<dbReference type="EMBL" id="QXGK01000028">
    <property type="protein sequence ID" value="RSX51331.1"/>
    <property type="molecule type" value="Genomic_DNA"/>
</dbReference>
<sequence length="135" mass="15705">MTPIWVTILVAIITSTGGAIAGAGIKQLDRLSRLVTRDNLDDALDDSRLMRDVRGKLDRDWDRFDQLDRELRAARLDLLRVELFAHTNNRTQHERQLEAGKEYLDMGGNGYGHARYDALRQDYLRREADCDWLYR</sequence>
<protein>
    <submittedName>
        <fullName evidence="1">Uncharacterized protein</fullName>
    </submittedName>
</protein>
<dbReference type="OrthoDB" id="3237825at2"/>
<gene>
    <name evidence="1" type="ORF">D2E24_1894</name>
</gene>
<accession>A0A430FEY2</accession>
<reference evidence="1 2" key="1">
    <citation type="submission" date="2018-09" db="EMBL/GenBank/DDBJ databases">
        <title>Characterization of the phylogenetic diversity of five novel species belonging to the genus Bifidobacterium.</title>
        <authorList>
            <person name="Lugli G.A."/>
            <person name="Duranti S."/>
            <person name="Milani C."/>
        </authorList>
    </citation>
    <scope>NUCLEOTIDE SEQUENCE [LARGE SCALE GENOMIC DNA]</scope>
    <source>
        <strain evidence="1 2">2033B</strain>
    </source>
</reference>
<dbReference type="Proteomes" id="UP000287470">
    <property type="component" value="Unassembled WGS sequence"/>
</dbReference>
<name>A0A430FEY2_9BIFI</name>